<comment type="caution">
    <text evidence="3">The sequence shown here is derived from an EMBL/GenBank/DDBJ whole genome shotgun (WGS) entry which is preliminary data.</text>
</comment>
<protein>
    <recommendedName>
        <fullName evidence="5">Peptidase family M50</fullName>
    </recommendedName>
</protein>
<evidence type="ECO:0000313" key="4">
    <source>
        <dbReference type="Proteomes" id="UP000315471"/>
    </source>
</evidence>
<dbReference type="EMBL" id="SJPY01000003">
    <property type="protein sequence ID" value="TWU43038.1"/>
    <property type="molecule type" value="Genomic_DNA"/>
</dbReference>
<feature type="transmembrane region" description="Helical" evidence="2">
    <location>
        <begin position="386"/>
        <end position="414"/>
    </location>
</feature>
<reference evidence="3 4" key="1">
    <citation type="submission" date="2019-02" db="EMBL/GenBank/DDBJ databases">
        <title>Deep-cultivation of Planctomycetes and their phenomic and genomic characterization uncovers novel biology.</title>
        <authorList>
            <person name="Wiegand S."/>
            <person name="Jogler M."/>
            <person name="Boedeker C."/>
            <person name="Pinto D."/>
            <person name="Vollmers J."/>
            <person name="Rivas-Marin E."/>
            <person name="Kohn T."/>
            <person name="Peeters S.H."/>
            <person name="Heuer A."/>
            <person name="Rast P."/>
            <person name="Oberbeckmann S."/>
            <person name="Bunk B."/>
            <person name="Jeske O."/>
            <person name="Meyerdierks A."/>
            <person name="Storesund J.E."/>
            <person name="Kallscheuer N."/>
            <person name="Luecker S."/>
            <person name="Lage O.M."/>
            <person name="Pohl T."/>
            <person name="Merkel B.J."/>
            <person name="Hornburger P."/>
            <person name="Mueller R.-W."/>
            <person name="Bruemmer F."/>
            <person name="Labrenz M."/>
            <person name="Spormann A.M."/>
            <person name="Op Den Camp H."/>
            <person name="Overmann J."/>
            <person name="Amann R."/>
            <person name="Jetten M.S.M."/>
            <person name="Mascher T."/>
            <person name="Medema M.H."/>
            <person name="Devos D.P."/>
            <person name="Kaster A.-K."/>
            <person name="Ovreas L."/>
            <person name="Rohde M."/>
            <person name="Galperin M.Y."/>
            <person name="Jogler C."/>
        </authorList>
    </citation>
    <scope>NUCLEOTIDE SEQUENCE [LARGE SCALE GENOMIC DNA]</scope>
    <source>
        <strain evidence="3 4">Q31b</strain>
    </source>
</reference>
<feature type="region of interest" description="Disordered" evidence="1">
    <location>
        <begin position="118"/>
        <end position="143"/>
    </location>
</feature>
<dbReference type="GO" id="GO:0031293">
    <property type="term" value="P:membrane protein intracellular domain proteolysis"/>
    <property type="evidence" value="ECO:0007669"/>
    <property type="project" value="TreeGrafter"/>
</dbReference>
<dbReference type="OrthoDB" id="9759690at2"/>
<dbReference type="AlphaFoldDB" id="A0A5C6E2E9"/>
<dbReference type="InterPro" id="IPR001193">
    <property type="entry name" value="MBTPS2"/>
</dbReference>
<dbReference type="RefSeq" id="WP_146599533.1">
    <property type="nucleotide sequence ID" value="NZ_SJPY01000003.1"/>
</dbReference>
<dbReference type="GO" id="GO:0004222">
    <property type="term" value="F:metalloendopeptidase activity"/>
    <property type="evidence" value="ECO:0007669"/>
    <property type="project" value="InterPro"/>
</dbReference>
<keyword evidence="2" id="KW-1133">Transmembrane helix</keyword>
<dbReference type="PANTHER" id="PTHR13325:SF3">
    <property type="entry name" value="MEMBRANE-BOUND TRANSCRIPTION FACTOR SITE-2 PROTEASE"/>
    <property type="match status" value="1"/>
</dbReference>
<evidence type="ECO:0000256" key="1">
    <source>
        <dbReference type="SAM" id="MobiDB-lite"/>
    </source>
</evidence>
<sequence length="746" mass="82837">MTTPNVILDAEVEFSTSESSGRTAYIAHHQATGKFFQFGSEEYRIAMLLDGVRDITEIHSLLLEEGIDWDREDVAKLIAELVKSNLAVVGGANSQSASATPTEFALATANNPCIESAPKANAPFASPPAAEPPPSAVGPPPAVGPPHEGLFRRSLAYLPLLISQRIPLFHGDAYAAWLDRRIGRLFDPLGIAIWSMLVSSGLFVVYGHWRAFAAEMRHLFDPQLWPVTVTILILAKILHESGHAATAKHHGIKVGDIGITFFFLAPLAYVDVTDAWRLKNRFSRIQIGLGGVYLELAVAAIVAWTWWLLPDGYAKHLAAQVFLIVGPATLIVNANPLLRLDGYYVVSDLVGIPNLRMHGRRDLGAYLEWLFFAVPRRRSLLIGWQYWFGISHALASVIFQFFWMGGLVIGVAMWDRGVGILLATAALLVWFVLPTVRWLSKIWMLEPGDRFFMNRYRHRLLFYVTLLVAAFPYIAICPSPLDRRVAVIVRFQDEQIARSPSDAFVENVLVQHGEFVEVGKLLVHLSDPDLILRRDKKADDFELARMRAIQSRQKGELSRAAAFAEHAQSLARQLAELDNQVSQLTIYASRDGYILSSRMEYLTGAFVKRGQEILRVSDPREKELLALIPERDIVAYQQASEGNWEANVRLRGGKSIVARPGPLRPRAFQTLAHPAFAATSGGPLAVEPSPDEGNDLRLVNAHLESISKLDPITSAEVRAGQLGKMTLADNRPLLSRIIDSFFAAYR</sequence>
<evidence type="ECO:0000313" key="3">
    <source>
        <dbReference type="EMBL" id="TWU43038.1"/>
    </source>
</evidence>
<proteinExistence type="predicted"/>
<accession>A0A5C6E2E9</accession>
<feature type="transmembrane region" description="Helical" evidence="2">
    <location>
        <begin position="460"/>
        <end position="476"/>
    </location>
</feature>
<keyword evidence="2" id="KW-0812">Transmembrane</keyword>
<name>A0A5C6E2E9_9BACT</name>
<dbReference type="GO" id="GO:0016020">
    <property type="term" value="C:membrane"/>
    <property type="evidence" value="ECO:0007669"/>
    <property type="project" value="InterPro"/>
</dbReference>
<feature type="compositionally biased region" description="Pro residues" evidence="1">
    <location>
        <begin position="125"/>
        <end position="143"/>
    </location>
</feature>
<dbReference type="PANTHER" id="PTHR13325">
    <property type="entry name" value="PROTEASE M50 MEMBRANE-BOUND TRANSCRIPTION FACTOR SITE 2 PROTEASE"/>
    <property type="match status" value="1"/>
</dbReference>
<gene>
    <name evidence="3" type="ORF">Q31b_20730</name>
</gene>
<feature type="transmembrane region" description="Helical" evidence="2">
    <location>
        <begin position="287"/>
        <end position="307"/>
    </location>
</feature>
<keyword evidence="2" id="KW-0472">Membrane</keyword>
<feature type="transmembrane region" description="Helical" evidence="2">
    <location>
        <begin position="313"/>
        <end position="332"/>
    </location>
</feature>
<evidence type="ECO:0000256" key="2">
    <source>
        <dbReference type="SAM" id="Phobius"/>
    </source>
</evidence>
<dbReference type="Proteomes" id="UP000315471">
    <property type="component" value="Unassembled WGS sequence"/>
</dbReference>
<keyword evidence="4" id="KW-1185">Reference proteome</keyword>
<feature type="transmembrane region" description="Helical" evidence="2">
    <location>
        <begin position="189"/>
        <end position="209"/>
    </location>
</feature>
<feature type="transmembrane region" description="Helical" evidence="2">
    <location>
        <begin position="420"/>
        <end position="439"/>
    </location>
</feature>
<evidence type="ECO:0008006" key="5">
    <source>
        <dbReference type="Google" id="ProtNLM"/>
    </source>
</evidence>
<dbReference type="GO" id="GO:0005737">
    <property type="term" value="C:cytoplasm"/>
    <property type="evidence" value="ECO:0007669"/>
    <property type="project" value="TreeGrafter"/>
</dbReference>
<organism evidence="3 4">
    <name type="scientific">Novipirellula aureliae</name>
    <dbReference type="NCBI Taxonomy" id="2527966"/>
    <lineage>
        <taxon>Bacteria</taxon>
        <taxon>Pseudomonadati</taxon>
        <taxon>Planctomycetota</taxon>
        <taxon>Planctomycetia</taxon>
        <taxon>Pirellulales</taxon>
        <taxon>Pirellulaceae</taxon>
        <taxon>Novipirellula</taxon>
    </lineage>
</organism>